<dbReference type="InterPro" id="IPR023408">
    <property type="entry name" value="MscS_beta-dom_sf"/>
</dbReference>
<dbReference type="GO" id="GO:0005886">
    <property type="term" value="C:plasma membrane"/>
    <property type="evidence" value="ECO:0007669"/>
    <property type="project" value="TreeGrafter"/>
</dbReference>
<evidence type="ECO:0000256" key="5">
    <source>
        <dbReference type="SAM" id="Phobius"/>
    </source>
</evidence>
<accession>A0A139SPN5</accession>
<name>A0A139SPN5_9GAMM</name>
<comment type="subcellular location">
    <subcellularLocation>
        <location evidence="1">Membrane</location>
    </subcellularLocation>
</comment>
<evidence type="ECO:0000256" key="3">
    <source>
        <dbReference type="ARBA" id="ARBA00022989"/>
    </source>
</evidence>
<evidence type="ECO:0000256" key="1">
    <source>
        <dbReference type="ARBA" id="ARBA00004370"/>
    </source>
</evidence>
<dbReference type="OrthoDB" id="9775207at2"/>
<dbReference type="SUPFAM" id="SSF50182">
    <property type="entry name" value="Sm-like ribonucleoproteins"/>
    <property type="match status" value="1"/>
</dbReference>
<evidence type="ECO:0000256" key="4">
    <source>
        <dbReference type="ARBA" id="ARBA00023136"/>
    </source>
</evidence>
<dbReference type="Proteomes" id="UP000072660">
    <property type="component" value="Unassembled WGS sequence"/>
</dbReference>
<feature type="transmembrane region" description="Helical" evidence="5">
    <location>
        <begin position="66"/>
        <end position="83"/>
    </location>
</feature>
<dbReference type="GO" id="GO:0008381">
    <property type="term" value="F:mechanosensitive monoatomic ion channel activity"/>
    <property type="evidence" value="ECO:0007669"/>
    <property type="project" value="InterPro"/>
</dbReference>
<evidence type="ECO:0000313" key="7">
    <source>
        <dbReference type="EMBL" id="KXU36440.1"/>
    </source>
</evidence>
<reference evidence="7 8" key="1">
    <citation type="submission" date="2016-02" db="EMBL/GenBank/DDBJ databases">
        <authorList>
            <person name="Wen L."/>
            <person name="He K."/>
            <person name="Yang H."/>
        </authorList>
    </citation>
    <scope>NUCLEOTIDE SEQUENCE [LARGE SCALE GENOMIC DNA]</scope>
    <source>
        <strain evidence="7 8">CV58</strain>
    </source>
</reference>
<feature type="transmembrane region" description="Helical" evidence="5">
    <location>
        <begin position="18"/>
        <end position="38"/>
    </location>
</feature>
<evidence type="ECO:0000313" key="8">
    <source>
        <dbReference type="Proteomes" id="UP000072660"/>
    </source>
</evidence>
<dbReference type="PANTHER" id="PTHR30414:SF0">
    <property type="entry name" value="MINICONDUCTANCE MECHANOSENSITIVE CHANNEL YBDG"/>
    <property type="match status" value="1"/>
</dbReference>
<dbReference type="InterPro" id="IPR030192">
    <property type="entry name" value="YbdG"/>
</dbReference>
<dbReference type="Pfam" id="PF00924">
    <property type="entry name" value="MS_channel_2nd"/>
    <property type="match status" value="1"/>
</dbReference>
<feature type="domain" description="Mechanosensitive ion channel MscS" evidence="6">
    <location>
        <begin position="183"/>
        <end position="251"/>
    </location>
</feature>
<keyword evidence="3 5" id="KW-1133">Transmembrane helix</keyword>
<dbReference type="EMBL" id="LSZO01000182">
    <property type="protein sequence ID" value="KXU36440.1"/>
    <property type="molecule type" value="Genomic_DNA"/>
</dbReference>
<dbReference type="AlphaFoldDB" id="A0A139SPN5"/>
<comment type="caution">
    <text evidence="7">The sequence shown here is derived from an EMBL/GenBank/DDBJ whole genome shotgun (WGS) entry which is preliminary data.</text>
</comment>
<feature type="transmembrane region" description="Helical" evidence="5">
    <location>
        <begin position="141"/>
        <end position="158"/>
    </location>
</feature>
<dbReference type="Gene3D" id="2.30.30.60">
    <property type="match status" value="1"/>
</dbReference>
<evidence type="ECO:0000256" key="2">
    <source>
        <dbReference type="ARBA" id="ARBA00022692"/>
    </source>
</evidence>
<proteinExistence type="predicted"/>
<feature type="transmembrane region" description="Helical" evidence="5">
    <location>
        <begin position="95"/>
        <end position="120"/>
    </location>
</feature>
<keyword evidence="8" id="KW-1185">Reference proteome</keyword>
<dbReference type="RefSeq" id="WP_068391627.1">
    <property type="nucleotide sequence ID" value="NZ_LSZO01000182.1"/>
</dbReference>
<dbReference type="InterPro" id="IPR010920">
    <property type="entry name" value="LSM_dom_sf"/>
</dbReference>
<dbReference type="PANTHER" id="PTHR30414">
    <property type="entry name" value="MINICONDUCTANCE MECHANOSENSITIVE CHANNEL YBDG"/>
    <property type="match status" value="1"/>
</dbReference>
<keyword evidence="4 5" id="KW-0472">Membrane</keyword>
<sequence length="419" mass="47480">MQQTYQQSLALLAEHPRLFSLLSLCLLLVVAWASNWIIKRILLRAVRRALSAAWLWQSPEMQRFPIIRRLANVLPVLVVHLGIELVPNLPETFTHLVHILCNSLIVLCLALAGSGFLTLINLLYERRPEAQTRPIKGYIQLGKIVLYAITAVLVIAILLDRSPLILLSGLGAMAAVLMLIFQDTLLSLVASVQISSNDIIRVGDWVEMPSLNADGDVIDIALHAVKIQNWDKTISTIPTRRFVTDSFKNWRGMSESGGRRIKRCLYLDQTSVQFLDDEQVQRLHRLRLLGDYLSHKQSELHEWNEKLEQYAEVPANLRRLTNLGTFRAYVEHYLRNHPGIHQGMTLLVRQLSPSEAGLPLELYCFTNTTSWNAYEAIQSDIFDHLLAIVPEFYLRVFQKPSGSDLRKLTPAPEIASAAS</sequence>
<gene>
    <name evidence="7" type="ORF">AXE65_04915</name>
</gene>
<keyword evidence="2 5" id="KW-0812">Transmembrane</keyword>
<organism evidence="7 8">
    <name type="scientific">Ventosimonas gracilis</name>
    <dbReference type="NCBI Taxonomy" id="1680762"/>
    <lineage>
        <taxon>Bacteria</taxon>
        <taxon>Pseudomonadati</taxon>
        <taxon>Pseudomonadota</taxon>
        <taxon>Gammaproteobacteria</taxon>
        <taxon>Pseudomonadales</taxon>
        <taxon>Ventosimonadaceae</taxon>
        <taxon>Ventosimonas</taxon>
    </lineage>
</organism>
<evidence type="ECO:0000259" key="6">
    <source>
        <dbReference type="Pfam" id="PF00924"/>
    </source>
</evidence>
<feature type="transmembrane region" description="Helical" evidence="5">
    <location>
        <begin position="164"/>
        <end position="181"/>
    </location>
</feature>
<dbReference type="GO" id="GO:0071470">
    <property type="term" value="P:cellular response to osmotic stress"/>
    <property type="evidence" value="ECO:0007669"/>
    <property type="project" value="InterPro"/>
</dbReference>
<dbReference type="InterPro" id="IPR006685">
    <property type="entry name" value="MscS_channel_2nd"/>
</dbReference>
<protein>
    <submittedName>
        <fullName evidence="7">Mechanosensitive ion channel protein MscS</fullName>
    </submittedName>
</protein>